<sequence>MFITVVANLLWDCGFAAPTLSASLPVDTRAEPRVDNDLAMTEITVTRADTPATVRDKARRAYEHRMSSPGGLPEEILQVVPDRVAYALAKGAGERDILCSNLGTLPETLSALGPHRCTGVAARAIHPRLTTAQLPRTRLSGYLCRTGDDYTLSLVGLHRTVESPTALTSLALTTLFRFGIPAHSW</sequence>
<comment type="caution">
    <text evidence="1">The sequence shown here is derived from an EMBL/GenBank/DDBJ whole genome shotgun (WGS) entry which is preliminary data.</text>
</comment>
<organism evidence="1 2">
    <name type="scientific">Nocardia callitridis</name>
    <dbReference type="NCBI Taxonomy" id="648753"/>
    <lineage>
        <taxon>Bacteria</taxon>
        <taxon>Bacillati</taxon>
        <taxon>Actinomycetota</taxon>
        <taxon>Actinomycetes</taxon>
        <taxon>Mycobacteriales</taxon>
        <taxon>Nocardiaceae</taxon>
        <taxon>Nocardia</taxon>
    </lineage>
</organism>
<proteinExistence type="predicted"/>
<evidence type="ECO:0000313" key="2">
    <source>
        <dbReference type="Proteomes" id="UP001500603"/>
    </source>
</evidence>
<gene>
    <name evidence="1" type="ORF">GCM10023318_05440</name>
</gene>
<dbReference type="Proteomes" id="UP001500603">
    <property type="component" value="Unassembled WGS sequence"/>
</dbReference>
<accession>A0ABP9JV16</accession>
<reference evidence="2" key="1">
    <citation type="journal article" date="2019" name="Int. J. Syst. Evol. Microbiol.">
        <title>The Global Catalogue of Microorganisms (GCM) 10K type strain sequencing project: providing services to taxonomists for standard genome sequencing and annotation.</title>
        <authorList>
            <consortium name="The Broad Institute Genomics Platform"/>
            <consortium name="The Broad Institute Genome Sequencing Center for Infectious Disease"/>
            <person name="Wu L."/>
            <person name="Ma J."/>
        </authorList>
    </citation>
    <scope>NUCLEOTIDE SEQUENCE [LARGE SCALE GENOMIC DNA]</scope>
    <source>
        <strain evidence="2">JCM 18298</strain>
    </source>
</reference>
<protein>
    <submittedName>
        <fullName evidence="1">Uncharacterized protein</fullName>
    </submittedName>
</protein>
<name>A0ABP9JV16_9NOCA</name>
<evidence type="ECO:0000313" key="1">
    <source>
        <dbReference type="EMBL" id="GAA5043625.1"/>
    </source>
</evidence>
<keyword evidence="2" id="KW-1185">Reference proteome</keyword>
<dbReference type="EMBL" id="BAABJM010000001">
    <property type="protein sequence ID" value="GAA5043625.1"/>
    <property type="molecule type" value="Genomic_DNA"/>
</dbReference>